<evidence type="ECO:0008006" key="2">
    <source>
        <dbReference type="Google" id="ProtNLM"/>
    </source>
</evidence>
<name>A0A5J4T061_9ZZZZ</name>
<proteinExistence type="predicted"/>
<accession>A0A5J4T061</accession>
<protein>
    <recommendedName>
        <fullName evidence="2">DUF4858 domain-containing protein</fullName>
    </recommendedName>
</protein>
<dbReference type="Pfam" id="PF16150">
    <property type="entry name" value="DUF4858"/>
    <property type="match status" value="1"/>
</dbReference>
<dbReference type="AlphaFoldDB" id="A0A5J4T061"/>
<comment type="caution">
    <text evidence="1">The sequence shown here is derived from an EMBL/GenBank/DDBJ whole genome shotgun (WGS) entry which is preliminary data.</text>
</comment>
<dbReference type="InterPro" id="IPR032338">
    <property type="entry name" value="DUF4858"/>
</dbReference>
<dbReference type="EMBL" id="SNRY01000008">
    <property type="protein sequence ID" value="KAA6351819.1"/>
    <property type="molecule type" value="Genomic_DNA"/>
</dbReference>
<organism evidence="1">
    <name type="scientific">termite gut metagenome</name>
    <dbReference type="NCBI Taxonomy" id="433724"/>
    <lineage>
        <taxon>unclassified sequences</taxon>
        <taxon>metagenomes</taxon>
        <taxon>organismal metagenomes</taxon>
    </lineage>
</organism>
<gene>
    <name evidence="1" type="ORF">EZS27_000768</name>
</gene>
<sequence>MLCLMSQFLCAQWTKKDSLNLNRILNSKKEIRLNSNAINSIDFGRGVVKVSLTSILENPALKYDETLPAVYPDKPGIKPALNLYTPVSLRNHSIYQQMTGTNNKFDFPMKPTNWAHTWQDAKFRNSREEIEATGVHYNIMGERVNNRAVNIYTFTPVANGISLGNDMDLMKPFTKEFWDRKGKARRARTLEVLETYGDSTTVLIREAVYKFK</sequence>
<evidence type="ECO:0000313" key="1">
    <source>
        <dbReference type="EMBL" id="KAA6351819.1"/>
    </source>
</evidence>
<reference evidence="1" key="1">
    <citation type="submission" date="2019-03" db="EMBL/GenBank/DDBJ databases">
        <title>Single cell metagenomics reveals metabolic interactions within the superorganism composed of flagellate Streblomastix strix and complex community of Bacteroidetes bacteria on its surface.</title>
        <authorList>
            <person name="Treitli S.C."/>
            <person name="Kolisko M."/>
            <person name="Husnik F."/>
            <person name="Keeling P."/>
            <person name="Hampl V."/>
        </authorList>
    </citation>
    <scope>NUCLEOTIDE SEQUENCE</scope>
    <source>
        <strain evidence="1">STM</strain>
    </source>
</reference>